<reference evidence="3" key="1">
    <citation type="submission" date="2016-02" db="EMBL/GenBank/DDBJ databases">
        <authorList>
            <person name="Holder M.E."/>
            <person name="Ajami N.J."/>
            <person name="Petrosino J.F."/>
        </authorList>
    </citation>
    <scope>NUCLEOTIDE SEQUENCE [LARGE SCALE GENOMIC DNA]</scope>
    <source>
        <strain evidence="3">CCUG 36733</strain>
    </source>
</reference>
<evidence type="ECO:0000313" key="2">
    <source>
        <dbReference type="EMBL" id="AMD87608.1"/>
    </source>
</evidence>
<organism evidence="2 3">
    <name type="scientific">Actinomyces radicidentis</name>
    <dbReference type="NCBI Taxonomy" id="111015"/>
    <lineage>
        <taxon>Bacteria</taxon>
        <taxon>Bacillati</taxon>
        <taxon>Actinomycetota</taxon>
        <taxon>Actinomycetes</taxon>
        <taxon>Actinomycetales</taxon>
        <taxon>Actinomycetaceae</taxon>
        <taxon>Actinomyces</taxon>
    </lineage>
</organism>
<dbReference type="SUPFAM" id="SSF55729">
    <property type="entry name" value="Acyl-CoA N-acyltransferases (Nat)"/>
    <property type="match status" value="1"/>
</dbReference>
<dbReference type="CDD" id="cd04301">
    <property type="entry name" value="NAT_SF"/>
    <property type="match status" value="1"/>
</dbReference>
<evidence type="ECO:0000313" key="3">
    <source>
        <dbReference type="Proteomes" id="UP000065220"/>
    </source>
</evidence>
<dbReference type="Proteomes" id="UP000065220">
    <property type="component" value="Chromosome"/>
</dbReference>
<evidence type="ECO:0000259" key="1">
    <source>
        <dbReference type="PROSITE" id="PS51186"/>
    </source>
</evidence>
<dbReference type="GO" id="GO:0016747">
    <property type="term" value="F:acyltransferase activity, transferring groups other than amino-acyl groups"/>
    <property type="evidence" value="ECO:0007669"/>
    <property type="project" value="InterPro"/>
</dbReference>
<dbReference type="Gene3D" id="3.40.630.30">
    <property type="match status" value="1"/>
</dbReference>
<dbReference type="PROSITE" id="PS51186">
    <property type="entry name" value="GNAT"/>
    <property type="match status" value="1"/>
</dbReference>
<dbReference type="KEGG" id="ard:AXF14_08445"/>
<dbReference type="Pfam" id="PF00583">
    <property type="entry name" value="Acetyltransf_1"/>
    <property type="match status" value="1"/>
</dbReference>
<sequence length="201" mass="21703">MTHDVISGSTADMSDREAALASETALFPDVVELAADAGPAQEKVLLVLGAGGWASDRPEHALRLVPIVTEELWAVYERERVLVEEPFGAGPAQVAAMIDVLRKRAHDLGLAMLLGTVGEEPVAAVGYFEVPGHPGCVRLQEVDVFPRYQGRGHGNDLMAAVTVRLRTAGLSPILIGADEDDWPLAWYRRHGFDDVCRVAAR</sequence>
<gene>
    <name evidence="2" type="ORF">AXF14_08445</name>
</gene>
<protein>
    <recommendedName>
        <fullName evidence="1">N-acetyltransferase domain-containing protein</fullName>
    </recommendedName>
</protein>
<dbReference type="InterPro" id="IPR016181">
    <property type="entry name" value="Acyl_CoA_acyltransferase"/>
</dbReference>
<dbReference type="RefSeq" id="WP_067942471.1">
    <property type="nucleotide sequence ID" value="NZ_CAUHMM010000013.1"/>
</dbReference>
<dbReference type="InterPro" id="IPR000182">
    <property type="entry name" value="GNAT_dom"/>
</dbReference>
<name>A0A0X8JEZ7_ACTRD</name>
<dbReference type="EMBL" id="CP014228">
    <property type="protein sequence ID" value="AMD87608.1"/>
    <property type="molecule type" value="Genomic_DNA"/>
</dbReference>
<feature type="domain" description="N-acetyltransferase" evidence="1">
    <location>
        <begin position="62"/>
        <end position="201"/>
    </location>
</feature>
<proteinExistence type="predicted"/>
<keyword evidence="3" id="KW-1185">Reference proteome</keyword>
<accession>A0A0X8JEZ7</accession>
<dbReference type="AlphaFoldDB" id="A0A0X8JEZ7"/>